<reference evidence="2 3" key="1">
    <citation type="journal article" date="2016" name="Genome Announc.">
        <title>Complete Genome Sequences of Aerococcus christensenii CCUG 28831T, Aerococcus sanguinicola CCUG 43001T, Aerococcus urinae CCUG 36881T, Aerococcus urinaeequi CCUG 28094T, Aerococcus urinaehominis CCUG 42038 BT, and Aerococcus viridans CCUG 4311T.</title>
        <authorList>
            <person name="Carkaci D."/>
            <person name="Dargis R."/>
            <person name="Nielsen X.C."/>
            <person name="Skovgaard O."/>
            <person name="Fuursted K."/>
            <person name="Christensen J.J."/>
        </authorList>
    </citation>
    <scope>NUCLEOTIDE SEQUENCE [LARGE SCALE GENOMIC DNA]</scope>
    <source>
        <strain evidence="2 3">CCUG42038B</strain>
    </source>
</reference>
<evidence type="ECO:0000259" key="1">
    <source>
        <dbReference type="Pfam" id="PF04892"/>
    </source>
</evidence>
<reference evidence="3" key="2">
    <citation type="submission" date="2016-01" db="EMBL/GenBank/DDBJ databases">
        <title>Six Aerococcus type strain genome sequencing and assembly using PacBio and Illumina Hiseq.</title>
        <authorList>
            <person name="Carkaci D."/>
            <person name="Dargis R."/>
            <person name="Nielsen X.C."/>
            <person name="Skovgaard O."/>
            <person name="Fuursted K."/>
            <person name="Christensen J.J."/>
        </authorList>
    </citation>
    <scope>NUCLEOTIDE SEQUENCE [LARGE SCALE GENOMIC DNA]</scope>
    <source>
        <strain evidence="3">CCUG42038B</strain>
    </source>
</reference>
<organism evidence="2 3">
    <name type="scientific">Aerococcus urinaehominis</name>
    <dbReference type="NCBI Taxonomy" id="128944"/>
    <lineage>
        <taxon>Bacteria</taxon>
        <taxon>Bacillati</taxon>
        <taxon>Bacillota</taxon>
        <taxon>Bacilli</taxon>
        <taxon>Lactobacillales</taxon>
        <taxon>Aerococcaceae</taxon>
        <taxon>Aerococcus</taxon>
    </lineage>
</organism>
<keyword evidence="3" id="KW-1185">Reference proteome</keyword>
<gene>
    <name evidence="2" type="ORF">AWM75_05285</name>
</gene>
<dbReference type="Proteomes" id="UP000062260">
    <property type="component" value="Chromosome"/>
</dbReference>
<dbReference type="STRING" id="128944.AWM75_05285"/>
<protein>
    <recommendedName>
        <fullName evidence="1">VanZ-like domain-containing protein</fullName>
    </recommendedName>
</protein>
<dbReference type="OrthoDB" id="4822551at2"/>
<sequence length="211" mass="25347">MIFLGWLQELVALIFEGRVNHYPLLQLIIFSLDKTLIYLGCYLLGRWLWLKYVKGQSFGQTNWWRESLIFISLAYALMLIHLTVLRYDWQWWQLTWYVDRSWSDFHWLPLVDTVKLLDGDSRFSYWYNFFGNVLWFIPLGFLWPLFSKRRHLMFSTLTFGLAVSCLIEILQFYFYTGVSHVDDIIFNCAGTVLGYLLYDLGQLVISYQKEH</sequence>
<dbReference type="PANTHER" id="PTHR36834:SF1">
    <property type="entry name" value="INTEGRAL MEMBRANE PROTEIN"/>
    <property type="match status" value="1"/>
</dbReference>
<dbReference type="InterPro" id="IPR053150">
    <property type="entry name" value="Teicoplanin_resist-assoc"/>
</dbReference>
<evidence type="ECO:0000313" key="3">
    <source>
        <dbReference type="Proteomes" id="UP000062260"/>
    </source>
</evidence>
<name>A0A0X8FMM0_9LACT</name>
<evidence type="ECO:0000313" key="2">
    <source>
        <dbReference type="EMBL" id="AMB99442.1"/>
    </source>
</evidence>
<accession>A0A0X8FMM0</accession>
<dbReference type="AlphaFoldDB" id="A0A0X8FMM0"/>
<dbReference type="PANTHER" id="PTHR36834">
    <property type="entry name" value="MEMBRANE PROTEIN-RELATED"/>
    <property type="match status" value="1"/>
</dbReference>
<dbReference type="InterPro" id="IPR006976">
    <property type="entry name" value="VanZ-like"/>
</dbReference>
<dbReference type="RefSeq" id="WP_067979186.1">
    <property type="nucleotide sequence ID" value="NZ_CP014163.1"/>
</dbReference>
<dbReference type="KEGG" id="auh:AWM75_05285"/>
<feature type="domain" description="VanZ-like" evidence="1">
    <location>
        <begin position="73"/>
        <end position="200"/>
    </location>
</feature>
<proteinExistence type="predicted"/>
<dbReference type="EMBL" id="CP014163">
    <property type="protein sequence ID" value="AMB99442.1"/>
    <property type="molecule type" value="Genomic_DNA"/>
</dbReference>
<dbReference type="Pfam" id="PF04892">
    <property type="entry name" value="VanZ"/>
    <property type="match status" value="1"/>
</dbReference>